<dbReference type="Proteomes" id="UP000018837">
    <property type="component" value="Unassembled WGS sequence"/>
</dbReference>
<sequence>MKTNIYIDGTDARAAFGVWVVRGGYNDLLTYPAMKEPATNDWPEHDGLEVDLKAPKLQPLTVGIDCVASGPKADVRGLVAALAVPGYRSILFPSLGRTFRLRLTNFDELRDYGPLQSFRPLFELDEPERTDAAVWQSPGTHVIRSAYTLDGINLADFGVFVQKGRDSLLRPAEVKQNLTREIATRDGRIYDTGIVRFNAKEIALKCCLKAVSTAAMWSCRDALFGRLTAPGEHTLNYRGKDYPVFYRECTGTRLIALRPGFILYEFELNLTVIR</sequence>
<organism evidence="1 2">
    <name type="scientific">Tannerella sp. oral taxon BU063 isolate Cell 2</name>
    <dbReference type="NCBI Taxonomy" id="1411148"/>
    <lineage>
        <taxon>Bacteria</taxon>
        <taxon>Pseudomonadati</taxon>
        <taxon>Bacteroidota</taxon>
        <taxon>Bacteroidia</taxon>
        <taxon>Bacteroidales</taxon>
        <taxon>Tannerellaceae</taxon>
        <taxon>Tannerella</taxon>
    </lineage>
</organism>
<dbReference type="PATRIC" id="fig|1411148.3.peg.261"/>
<dbReference type="EMBL" id="AYUF01000299">
    <property type="protein sequence ID" value="ETK02771.1"/>
    <property type="molecule type" value="Genomic_DNA"/>
</dbReference>
<accession>W2C8H7</accession>
<protein>
    <submittedName>
        <fullName evidence="1">Uncharacterized protein</fullName>
    </submittedName>
</protein>
<evidence type="ECO:0000313" key="2">
    <source>
        <dbReference type="Proteomes" id="UP000018837"/>
    </source>
</evidence>
<comment type="caution">
    <text evidence="1">The sequence shown here is derived from an EMBL/GenBank/DDBJ whole genome shotgun (WGS) entry which is preliminary data.</text>
</comment>
<reference evidence="1 2" key="1">
    <citation type="submission" date="2013-11" db="EMBL/GenBank/DDBJ databases">
        <title>Single cell genomics of uncultured Tannerella BU063 (oral taxon 286).</title>
        <authorList>
            <person name="Beall C.J."/>
            <person name="Campbell A.G."/>
            <person name="Griffen A.L."/>
            <person name="Podar M."/>
            <person name="Leys E.J."/>
        </authorList>
    </citation>
    <scope>NUCLEOTIDE SEQUENCE [LARGE SCALE GENOMIC DNA]</scope>
    <source>
        <strain evidence="1">Cell 2</strain>
    </source>
</reference>
<dbReference type="AlphaFoldDB" id="W2C8H7"/>
<evidence type="ECO:0000313" key="1">
    <source>
        <dbReference type="EMBL" id="ETK02771.1"/>
    </source>
</evidence>
<proteinExistence type="predicted"/>
<gene>
    <name evidence="1" type="ORF">N425_02455</name>
</gene>
<name>W2C8H7_9BACT</name>